<gene>
    <name evidence="1" type="ORF">ANTHELSMS3_04022</name>
</gene>
<protein>
    <recommendedName>
        <fullName evidence="3">Sulfotransferase family protein</fullName>
    </recommendedName>
</protein>
<evidence type="ECO:0000313" key="2">
    <source>
        <dbReference type="Proteomes" id="UP000203589"/>
    </source>
</evidence>
<dbReference type="InterPro" id="IPR027417">
    <property type="entry name" value="P-loop_NTPase"/>
</dbReference>
<dbReference type="AlphaFoldDB" id="A0A222E9I7"/>
<name>A0A222E9I7_9RHOB</name>
<sequence length="308" mass="33691">MDVILHIGAHRTATTSFQSYLRANRAELGAQGIGFWAPWRTRGGLLNGIADRPCAAHEPQRALGRVAINLEAARRNGIAALVVTDENMAGTPRRCLRRRAVYPGIGERLARLSAAFGRPTRVTLQVRALDAWWASCIAWLVPRGEDLPDPATIEAISRAARSWRDVITDIACACPGTDIQITAYEAFGDRPDLLLRVLTDRRTVPVARPGSFVENRRPDAAGLRAVLADRGAALPDTPENTRWSPFNPSQATRLREIYADDLYWLRAGADGLATLTEDPEPARPRLNLAAAAMKRGTPDDGPARKLAR</sequence>
<dbReference type="KEGG" id="aht:ANTHELSMS3_04022"/>
<organism evidence="1 2">
    <name type="scientific">Antarctobacter heliothermus</name>
    <dbReference type="NCBI Taxonomy" id="74033"/>
    <lineage>
        <taxon>Bacteria</taxon>
        <taxon>Pseudomonadati</taxon>
        <taxon>Pseudomonadota</taxon>
        <taxon>Alphaproteobacteria</taxon>
        <taxon>Rhodobacterales</taxon>
        <taxon>Roseobacteraceae</taxon>
        <taxon>Antarctobacter</taxon>
    </lineage>
</organism>
<dbReference type="Proteomes" id="UP000203589">
    <property type="component" value="Chromosome"/>
</dbReference>
<reference evidence="1 2" key="1">
    <citation type="submission" date="2017-07" db="EMBL/GenBank/DDBJ databases">
        <title>Genome Sequence of Antarctobacter heliothermus Strain SMS3 Isolated from a culture of the Diatom Skeletonema marinoi.</title>
        <authorList>
            <person name="Topel M."/>
            <person name="Pinder M.I.M."/>
            <person name="Johansson O.N."/>
            <person name="Kourtchenko O."/>
            <person name="Godhe A."/>
            <person name="Clarke A.K."/>
        </authorList>
    </citation>
    <scope>NUCLEOTIDE SEQUENCE [LARGE SCALE GENOMIC DNA]</scope>
    <source>
        <strain evidence="1 2">SMS3</strain>
    </source>
</reference>
<evidence type="ECO:0008006" key="3">
    <source>
        <dbReference type="Google" id="ProtNLM"/>
    </source>
</evidence>
<dbReference type="RefSeq" id="WP_094036358.1">
    <property type="nucleotide sequence ID" value="NZ_CP022540.1"/>
</dbReference>
<dbReference type="OrthoDB" id="8481769at2"/>
<accession>A0A222E9I7</accession>
<dbReference type="EMBL" id="CP022540">
    <property type="protein sequence ID" value="ASP22631.1"/>
    <property type="molecule type" value="Genomic_DNA"/>
</dbReference>
<keyword evidence="2" id="KW-1185">Reference proteome</keyword>
<proteinExistence type="predicted"/>
<dbReference type="SUPFAM" id="SSF52540">
    <property type="entry name" value="P-loop containing nucleoside triphosphate hydrolases"/>
    <property type="match status" value="1"/>
</dbReference>
<evidence type="ECO:0000313" key="1">
    <source>
        <dbReference type="EMBL" id="ASP22631.1"/>
    </source>
</evidence>